<reference evidence="5" key="1">
    <citation type="submission" date="2016-11" db="EMBL/GenBank/DDBJ databases">
        <authorList>
            <person name="Varghese N."/>
            <person name="Submissions S."/>
        </authorList>
    </citation>
    <scope>NUCLEOTIDE SEQUENCE [LARGE SCALE GENOMIC DNA]</scope>
    <source>
        <strain evidence="5">Sac-22</strain>
    </source>
</reference>
<keyword evidence="5" id="KW-1185">Reference proteome</keyword>
<keyword evidence="1" id="KW-0597">Phosphoprotein</keyword>
<dbReference type="InterPro" id="IPR050706">
    <property type="entry name" value="Cyclic-di-GMP_PDE-like"/>
</dbReference>
<dbReference type="PROSITE" id="PS50110">
    <property type="entry name" value="RESPONSE_REGULATORY"/>
    <property type="match status" value="1"/>
</dbReference>
<dbReference type="SMART" id="SM00448">
    <property type="entry name" value="REC"/>
    <property type="match status" value="1"/>
</dbReference>
<dbReference type="SUPFAM" id="SSF52172">
    <property type="entry name" value="CheY-like"/>
    <property type="match status" value="1"/>
</dbReference>
<proteinExistence type="predicted"/>
<dbReference type="PANTHER" id="PTHR33121">
    <property type="entry name" value="CYCLIC DI-GMP PHOSPHODIESTERASE PDEF"/>
    <property type="match status" value="1"/>
</dbReference>
<evidence type="ECO:0000313" key="4">
    <source>
        <dbReference type="EMBL" id="SHM68697.1"/>
    </source>
</evidence>
<evidence type="ECO:0000259" key="3">
    <source>
        <dbReference type="PROSITE" id="PS50883"/>
    </source>
</evidence>
<dbReference type="InterPro" id="IPR001789">
    <property type="entry name" value="Sig_transdc_resp-reg_receiver"/>
</dbReference>
<dbReference type="InterPro" id="IPR011006">
    <property type="entry name" value="CheY-like_superfamily"/>
</dbReference>
<dbReference type="EMBL" id="FRCX01000002">
    <property type="protein sequence ID" value="SHM68697.1"/>
    <property type="molecule type" value="Genomic_DNA"/>
</dbReference>
<dbReference type="AlphaFoldDB" id="A0A1M7KTB0"/>
<accession>A0A1M7KTB0</accession>
<evidence type="ECO:0000259" key="2">
    <source>
        <dbReference type="PROSITE" id="PS50110"/>
    </source>
</evidence>
<feature type="domain" description="Response regulatory" evidence="2">
    <location>
        <begin position="7"/>
        <end position="129"/>
    </location>
</feature>
<dbReference type="InterPro" id="IPR035919">
    <property type="entry name" value="EAL_sf"/>
</dbReference>
<dbReference type="Proteomes" id="UP000184339">
    <property type="component" value="Unassembled WGS sequence"/>
</dbReference>
<dbReference type="PROSITE" id="PS50883">
    <property type="entry name" value="EAL"/>
    <property type="match status" value="1"/>
</dbReference>
<dbReference type="Pfam" id="PF00072">
    <property type="entry name" value="Response_reg"/>
    <property type="match status" value="1"/>
</dbReference>
<dbReference type="GO" id="GO:0071111">
    <property type="term" value="F:cyclic-guanylate-specific phosphodiesterase activity"/>
    <property type="evidence" value="ECO:0007669"/>
    <property type="project" value="InterPro"/>
</dbReference>
<dbReference type="Gene3D" id="3.40.50.2300">
    <property type="match status" value="1"/>
</dbReference>
<protein>
    <submittedName>
        <fullName evidence="4">Response regulator receiver domain-containing protein</fullName>
    </submittedName>
</protein>
<evidence type="ECO:0000256" key="1">
    <source>
        <dbReference type="PROSITE-ProRule" id="PRU00169"/>
    </source>
</evidence>
<organism evidence="4 5">
    <name type="scientific">Duganella sacchari</name>
    <dbReference type="NCBI Taxonomy" id="551987"/>
    <lineage>
        <taxon>Bacteria</taxon>
        <taxon>Pseudomonadati</taxon>
        <taxon>Pseudomonadota</taxon>
        <taxon>Betaproteobacteria</taxon>
        <taxon>Burkholderiales</taxon>
        <taxon>Oxalobacteraceae</taxon>
        <taxon>Telluria group</taxon>
        <taxon>Duganella</taxon>
    </lineage>
</organism>
<dbReference type="PANTHER" id="PTHR33121:SF79">
    <property type="entry name" value="CYCLIC DI-GMP PHOSPHODIESTERASE PDED-RELATED"/>
    <property type="match status" value="1"/>
</dbReference>
<dbReference type="Gene3D" id="3.20.20.450">
    <property type="entry name" value="EAL domain"/>
    <property type="match status" value="1"/>
</dbReference>
<dbReference type="InterPro" id="IPR001633">
    <property type="entry name" value="EAL_dom"/>
</dbReference>
<dbReference type="SUPFAM" id="SSF141868">
    <property type="entry name" value="EAL domain-like"/>
    <property type="match status" value="1"/>
</dbReference>
<feature type="modified residue" description="4-aspartylphosphate" evidence="1">
    <location>
        <position position="59"/>
    </location>
</feature>
<gene>
    <name evidence="4" type="ORF">SAMN05192549_102232</name>
</gene>
<dbReference type="GO" id="GO:0000160">
    <property type="term" value="P:phosphorelay signal transduction system"/>
    <property type="evidence" value="ECO:0007669"/>
    <property type="project" value="InterPro"/>
</dbReference>
<dbReference type="STRING" id="551987.SAMN05192549_102232"/>
<evidence type="ECO:0000313" key="5">
    <source>
        <dbReference type="Proteomes" id="UP000184339"/>
    </source>
</evidence>
<feature type="domain" description="EAL" evidence="3">
    <location>
        <begin position="141"/>
        <end position="334"/>
    </location>
</feature>
<dbReference type="CDD" id="cd01948">
    <property type="entry name" value="EAL"/>
    <property type="match status" value="1"/>
</dbReference>
<dbReference type="SMART" id="SM00052">
    <property type="entry name" value="EAL"/>
    <property type="match status" value="1"/>
</dbReference>
<dbReference type="Pfam" id="PF00563">
    <property type="entry name" value="EAL"/>
    <property type="match status" value="1"/>
</dbReference>
<name>A0A1M7KTB0_9BURK</name>
<sequence>MDRTNCKILVLDDDAFTRILHATMLANLGFQQVATCASGPEALGTLHDARTAPLVILIDLNMPGMDGVEFVRHLVTHGYTGSLVLVSGEDGRILKSAHALAVAHRLDVLGSFSKPVSPLLLGAALNKAQSCDATAPGAVRKSYGAVELQFGIQHGELINHYQPKLSLSSGQITGVETLVRWRSPMDGLIYPDQFIPEVESYGLIDALTRAVLVQAFSDAATWQAAGLDLSVAINVSMANLTALDFPDFVSEQAGLKGLQPESIVLEVTESQLMRDLRAPLEILTRLRLRRFRLSIDDFGTGHSSLAQLRDLPFDELKIDRSFVLDWPSSWEWQR</sequence>